<evidence type="ECO:0000256" key="1">
    <source>
        <dbReference type="SAM" id="MobiDB-lite"/>
    </source>
</evidence>
<dbReference type="GeneID" id="132804970"/>
<dbReference type="Pfam" id="PF21590">
    <property type="entry name" value="AP5B1_C"/>
    <property type="match status" value="1"/>
</dbReference>
<protein>
    <submittedName>
        <fullName evidence="5">Uncharacterized protein LOC132804970 isoform X1</fullName>
    </submittedName>
</protein>
<feature type="domain" description="AP5B1 C-terminal" evidence="3">
    <location>
        <begin position="1111"/>
        <end position="1156"/>
    </location>
</feature>
<dbReference type="InterPro" id="IPR048979">
    <property type="entry name" value="AP5B1_middle"/>
</dbReference>
<dbReference type="RefSeq" id="XP_060675508.1">
    <property type="nucleotide sequence ID" value="XM_060819525.1"/>
</dbReference>
<dbReference type="Pfam" id="PF21588">
    <property type="entry name" value="AP5B1_middle"/>
    <property type="match status" value="1"/>
</dbReference>
<feature type="compositionally biased region" description="Basic and acidic residues" evidence="1">
    <location>
        <begin position="861"/>
        <end position="892"/>
    </location>
</feature>
<dbReference type="Proteomes" id="UP001652623">
    <property type="component" value="Chromosome 8"/>
</dbReference>
<name>A0ABM4AFK3_ZIZJJ</name>
<dbReference type="PANTHER" id="PTHR34033:SF1">
    <property type="entry name" value="AP-5 COMPLEX SUBUNIT BETA-1"/>
    <property type="match status" value="1"/>
</dbReference>
<feature type="region of interest" description="Disordered" evidence="1">
    <location>
        <begin position="859"/>
        <end position="894"/>
    </location>
</feature>
<organism evidence="4 5">
    <name type="scientific">Ziziphus jujuba</name>
    <name type="common">Chinese jujube</name>
    <name type="synonym">Ziziphus sativa</name>
    <dbReference type="NCBI Taxonomy" id="326968"/>
    <lineage>
        <taxon>Eukaryota</taxon>
        <taxon>Viridiplantae</taxon>
        <taxon>Streptophyta</taxon>
        <taxon>Embryophyta</taxon>
        <taxon>Tracheophyta</taxon>
        <taxon>Spermatophyta</taxon>
        <taxon>Magnoliopsida</taxon>
        <taxon>eudicotyledons</taxon>
        <taxon>Gunneridae</taxon>
        <taxon>Pentapetalae</taxon>
        <taxon>rosids</taxon>
        <taxon>fabids</taxon>
        <taxon>Rosales</taxon>
        <taxon>Rhamnaceae</taxon>
        <taxon>Paliureae</taxon>
        <taxon>Ziziphus</taxon>
    </lineage>
</organism>
<dbReference type="PANTHER" id="PTHR34033">
    <property type="entry name" value="AP-5 COMPLEX SUBUNIT BETA-1"/>
    <property type="match status" value="1"/>
</dbReference>
<evidence type="ECO:0000259" key="3">
    <source>
        <dbReference type="Pfam" id="PF21590"/>
    </source>
</evidence>
<proteinExistence type="predicted"/>
<keyword evidence="4" id="KW-1185">Reference proteome</keyword>
<gene>
    <name evidence="5" type="primary">LOC132804970</name>
</gene>
<feature type="domain" description="AP5B1 middle" evidence="2">
    <location>
        <begin position="259"/>
        <end position="653"/>
    </location>
</feature>
<sequence length="1160" mass="130154">MTDKPRPLPPLKSLSLQDWELLIDDFQHGGARLQRWTSTYTILPSLVDQALSSLLKRDFPLKLSLILFLEEFSDTLLKGFSNPDSDSLENPLHRLVETLRVLLQTPIDGVQVTFALKEQMMVSVTSILISLDVGLGQIYHLRRVESLVELLLTVINRPNYGSDRQARAVACECLRELEMAYPCLLSEIAGYLWSLCQNERTHASQSYILLFSSVIHNIVAQKLNVSILNTSVPLVPFSVPQILLDDLGFGKEGSAGLNYKELKRAMAFLLEWPQVLTPCAMVEFLSMIMPLALALDLQASMMKVQFFGMVYSYEPMLYHAVLTMYSQFLEAFDGQEGQIARRLMLVCRETQHFLVFRLLALHWLLGFYELQLKRDAGKMKPIVEMGLSIYPSVFDPLALKALKLDLLAFCAIRISENGSGGGDAGNGKEMVKLFKDGLVSVSAFKWLPAGSSETAVAFRTFHKFLIGASSHSDSDPSTTGSIMDSNIFRTVQGMLVDVMLEYHRLVPVMVAFTDRLLGCQKHCWLGERLLQTFDEHLLLKVKIGYKLVSYFPILERIAENNTIPPRGLLELLGKFMVFLVEKHGPDTRLKSWSHGSIVLSICRTLLIHHSSSRLFLRLSQLLAYTCLYFPDLEIRDNARIYLRMLMCLPGKKLRDMLNFGEQILGISPSSHSSSFFNVPSPRASHNLKKSKNISSYVHLERVNPLLVKQSWSLSLSSFCIGNNNPDYLEGIRDSEPVVEEREIDSSSTIQIIPEIERIDQPQGPLRVMDSKISEILETLRRHFSCIPDFRHMAGLKVKISCNLRFESEPFNRIWGDSTPGGDLDEIDSLPAIYATVLKFSSSAPYGSIPSYHIPFILGEPPRNKDIGEPPRNKDIGEPPRQKDIGEPPRNKDIPGQLVSLDIVPLENGSEEDERFRAPVVIELEPREPTPGMVDVLIETNAEDGQIIHGQLRSVTVGIEDMFLKAIVPPDVKEDAMPGYYSDLFSALWEACGTSGNTGRETFPLQGGKGVAAISGTQSVKLLEIPATSLIRAIERYLAPFVVSVIGEPLVTIVKAAEVIRDIIWKDVASDSSIDATSLDNDFNRGPLQLTYMDDLGERDSLANIGKRNLGCFLVLIFLPPRFHLLFQMEVSDVSTLVRIRTDHWPCLAYIDDYLEALFLT</sequence>
<evidence type="ECO:0000313" key="4">
    <source>
        <dbReference type="Proteomes" id="UP001652623"/>
    </source>
</evidence>
<reference evidence="5" key="1">
    <citation type="submission" date="2025-08" db="UniProtKB">
        <authorList>
            <consortium name="RefSeq"/>
        </authorList>
    </citation>
    <scope>IDENTIFICATION</scope>
    <source>
        <tissue evidence="5">Seedling</tissue>
    </source>
</reference>
<accession>A0ABM4AFK3</accession>
<dbReference type="InterPro" id="IPR048981">
    <property type="entry name" value="AP5B1_C"/>
</dbReference>
<evidence type="ECO:0000259" key="2">
    <source>
        <dbReference type="Pfam" id="PF21588"/>
    </source>
</evidence>
<evidence type="ECO:0000313" key="5">
    <source>
        <dbReference type="RefSeq" id="XP_060675508.1"/>
    </source>
</evidence>
<dbReference type="InterPro" id="IPR038741">
    <property type="entry name" value="AP5B1"/>
</dbReference>